<sequence length="90" mass="9709">MKLIDGWRHAWRLWSVRLSAFGAVLMTWAALTPDALLQAWNALPADVRALLPEQVLKGVPVILFAATLLARLIPQPKAAAKIEGAADGNA</sequence>
<evidence type="ECO:0000313" key="2">
    <source>
        <dbReference type="Proteomes" id="UP000528945"/>
    </source>
</evidence>
<dbReference type="Proteomes" id="UP000528945">
    <property type="component" value="Unassembled WGS sequence"/>
</dbReference>
<organism evidence="1 2">
    <name type="scientific">Sphingomonas aquatilis</name>
    <dbReference type="NCBI Taxonomy" id="93063"/>
    <lineage>
        <taxon>Bacteria</taxon>
        <taxon>Pseudomonadati</taxon>
        <taxon>Pseudomonadota</taxon>
        <taxon>Alphaproteobacteria</taxon>
        <taxon>Sphingomonadales</taxon>
        <taxon>Sphingomonadaceae</taxon>
        <taxon>Sphingomonas</taxon>
    </lineage>
</organism>
<name>A0AAW3TSA0_9SPHN</name>
<reference evidence="1 2" key="1">
    <citation type="submission" date="2020-08" db="EMBL/GenBank/DDBJ databases">
        <title>Genomic Encyclopedia of Type Strains, Phase IV (KMG-IV): sequencing the most valuable type-strain genomes for metagenomic binning, comparative biology and taxonomic classification.</title>
        <authorList>
            <person name="Goeker M."/>
        </authorList>
    </citation>
    <scope>NUCLEOTIDE SEQUENCE [LARGE SCALE GENOMIC DNA]</scope>
    <source>
        <strain evidence="1 2">DSM 15581</strain>
    </source>
</reference>
<dbReference type="InterPro" id="IPR057700">
    <property type="entry name" value="DUF7940"/>
</dbReference>
<keyword evidence="2" id="KW-1185">Reference proteome</keyword>
<protein>
    <submittedName>
        <fullName evidence="1">Uncharacterized protein</fullName>
    </submittedName>
</protein>
<dbReference type="RefSeq" id="WP_147035349.1">
    <property type="nucleotide sequence ID" value="NZ_JACIDB010000002.1"/>
</dbReference>
<proteinExistence type="predicted"/>
<accession>A0AAW3TSA0</accession>
<evidence type="ECO:0000313" key="1">
    <source>
        <dbReference type="EMBL" id="MBB3875322.1"/>
    </source>
</evidence>
<gene>
    <name evidence="1" type="ORF">GGR47_001557</name>
</gene>
<dbReference type="EMBL" id="JACIDB010000002">
    <property type="protein sequence ID" value="MBB3875322.1"/>
    <property type="molecule type" value="Genomic_DNA"/>
</dbReference>
<dbReference type="Pfam" id="PF25612">
    <property type="entry name" value="DUF7940"/>
    <property type="match status" value="1"/>
</dbReference>
<comment type="caution">
    <text evidence="1">The sequence shown here is derived from an EMBL/GenBank/DDBJ whole genome shotgun (WGS) entry which is preliminary data.</text>
</comment>
<dbReference type="AlphaFoldDB" id="A0AAW3TSA0"/>